<dbReference type="AlphaFoldDB" id="A0A2P2J4Z1"/>
<organism evidence="2">
    <name type="scientific">Rhizophora mucronata</name>
    <name type="common">Asiatic mangrove</name>
    <dbReference type="NCBI Taxonomy" id="61149"/>
    <lineage>
        <taxon>Eukaryota</taxon>
        <taxon>Viridiplantae</taxon>
        <taxon>Streptophyta</taxon>
        <taxon>Embryophyta</taxon>
        <taxon>Tracheophyta</taxon>
        <taxon>Spermatophyta</taxon>
        <taxon>Magnoliopsida</taxon>
        <taxon>eudicotyledons</taxon>
        <taxon>Gunneridae</taxon>
        <taxon>Pentapetalae</taxon>
        <taxon>rosids</taxon>
        <taxon>fabids</taxon>
        <taxon>Malpighiales</taxon>
        <taxon>Rhizophoraceae</taxon>
        <taxon>Rhizophora</taxon>
    </lineage>
</organism>
<evidence type="ECO:0000313" key="2">
    <source>
        <dbReference type="EMBL" id="MBW88509.1"/>
    </source>
</evidence>
<keyword evidence="1" id="KW-1133">Transmembrane helix</keyword>
<protein>
    <submittedName>
        <fullName evidence="2">Uncharacterized protein</fullName>
    </submittedName>
</protein>
<accession>A0A2P2J4Z1</accession>
<keyword evidence="1" id="KW-0472">Membrane</keyword>
<evidence type="ECO:0000256" key="1">
    <source>
        <dbReference type="SAM" id="Phobius"/>
    </source>
</evidence>
<feature type="transmembrane region" description="Helical" evidence="1">
    <location>
        <begin position="28"/>
        <end position="50"/>
    </location>
</feature>
<dbReference type="EMBL" id="GGEC01008026">
    <property type="protein sequence ID" value="MBW88509.1"/>
    <property type="molecule type" value="Transcribed_RNA"/>
</dbReference>
<keyword evidence="1" id="KW-0812">Transmembrane</keyword>
<sequence>MKKILSFKHESDPSSDFTAWKPRNGATFFWVFVITYSEIYFVYAICFFCITENLKKYSFVIFLNKSHWRCKLQVLLFPLTCHF</sequence>
<reference evidence="2" key="1">
    <citation type="submission" date="2018-02" db="EMBL/GenBank/DDBJ databases">
        <title>Rhizophora mucronata_Transcriptome.</title>
        <authorList>
            <person name="Meera S.P."/>
            <person name="Sreeshan A."/>
            <person name="Augustine A."/>
        </authorList>
    </citation>
    <scope>NUCLEOTIDE SEQUENCE</scope>
    <source>
        <tissue evidence="2">Leaf</tissue>
    </source>
</reference>
<name>A0A2P2J4Z1_RHIMU</name>
<proteinExistence type="predicted"/>